<dbReference type="Pfam" id="PF00535">
    <property type="entry name" value="Glycos_transf_2"/>
    <property type="match status" value="1"/>
</dbReference>
<keyword evidence="3" id="KW-1185">Reference proteome</keyword>
<comment type="caution">
    <text evidence="2">The sequence shown here is derived from an EMBL/GenBank/DDBJ whole genome shotgun (WGS) entry which is preliminary data.</text>
</comment>
<dbReference type="EMBL" id="VUMX01000055">
    <property type="protein sequence ID" value="MST87958.1"/>
    <property type="molecule type" value="Genomic_DNA"/>
</dbReference>
<accession>A0A6A8MGQ4</accession>
<proteinExistence type="predicted"/>
<feature type="domain" description="Glycosyltransferase 2-like" evidence="1">
    <location>
        <begin position="12"/>
        <end position="137"/>
    </location>
</feature>
<evidence type="ECO:0000313" key="2">
    <source>
        <dbReference type="EMBL" id="MST87958.1"/>
    </source>
</evidence>
<dbReference type="InterPro" id="IPR029044">
    <property type="entry name" value="Nucleotide-diphossugar_trans"/>
</dbReference>
<dbReference type="AlphaFoldDB" id="A0A6A8MGQ4"/>
<dbReference type="CDD" id="cd00761">
    <property type="entry name" value="Glyco_tranf_GTA_type"/>
    <property type="match status" value="1"/>
</dbReference>
<name>A0A6A8MGQ4_9LACO</name>
<dbReference type="Gene3D" id="3.90.550.10">
    <property type="entry name" value="Spore Coat Polysaccharide Biosynthesis Protein SpsA, Chain A"/>
    <property type="match status" value="1"/>
</dbReference>
<dbReference type="InterPro" id="IPR001173">
    <property type="entry name" value="Glyco_trans_2-like"/>
</dbReference>
<dbReference type="SUPFAM" id="SSF53448">
    <property type="entry name" value="Nucleotide-diphospho-sugar transferases"/>
    <property type="match status" value="1"/>
</dbReference>
<protein>
    <submittedName>
        <fullName evidence="2">Glycosyltransferase</fullName>
    </submittedName>
</protein>
<organism evidence="2 3">
    <name type="scientific">Lactobacillus porci</name>
    <dbReference type="NCBI Taxonomy" id="2012477"/>
    <lineage>
        <taxon>Bacteria</taxon>
        <taxon>Bacillati</taxon>
        <taxon>Bacillota</taxon>
        <taxon>Bacilli</taxon>
        <taxon>Lactobacillales</taxon>
        <taxon>Lactobacillaceae</taxon>
        <taxon>Lactobacillus</taxon>
    </lineage>
</organism>
<gene>
    <name evidence="2" type="ORF">FYJ62_10210</name>
</gene>
<dbReference type="InterPro" id="IPR050834">
    <property type="entry name" value="Glycosyltransf_2"/>
</dbReference>
<keyword evidence="2" id="KW-0808">Transferase</keyword>
<dbReference type="PANTHER" id="PTHR43685">
    <property type="entry name" value="GLYCOSYLTRANSFERASE"/>
    <property type="match status" value="1"/>
</dbReference>
<dbReference type="Proteomes" id="UP000438120">
    <property type="component" value="Unassembled WGS sequence"/>
</dbReference>
<evidence type="ECO:0000313" key="3">
    <source>
        <dbReference type="Proteomes" id="UP000438120"/>
    </source>
</evidence>
<dbReference type="GO" id="GO:0016740">
    <property type="term" value="F:transferase activity"/>
    <property type="evidence" value="ECO:0007669"/>
    <property type="project" value="UniProtKB-KW"/>
</dbReference>
<reference evidence="2 3" key="1">
    <citation type="submission" date="2019-08" db="EMBL/GenBank/DDBJ databases">
        <title>In-depth cultivation of the pig gut microbiome towards novel bacterial diversity and tailored functional studies.</title>
        <authorList>
            <person name="Wylensek D."/>
            <person name="Hitch T.C.A."/>
            <person name="Clavel T."/>
        </authorList>
    </citation>
    <scope>NUCLEOTIDE SEQUENCE [LARGE SCALE GENOMIC DNA]</scope>
    <source>
        <strain evidence="2 3">Bifido-178-WT-2B</strain>
    </source>
</reference>
<evidence type="ECO:0000259" key="1">
    <source>
        <dbReference type="Pfam" id="PF00535"/>
    </source>
</evidence>
<dbReference type="PANTHER" id="PTHR43685:SF2">
    <property type="entry name" value="GLYCOSYLTRANSFERASE 2-LIKE DOMAIN-CONTAINING PROTEIN"/>
    <property type="match status" value="1"/>
</dbReference>
<sequence>MKLSKIQENKISVIIPVYNVEKYLEACVQSVLTQEYKETEVILVDDGSTDNSGAICDRLQKENPEIIVIHKQNAGLGLARNTGLEAATGEFVTFLDSDDILYPTELLDLYNAMIKNNVDYCKGGFKRIKDDGTLIGLFKYEDEIFAGEDARLSLLPRLIGSSPKKHDSIGMSVWGSLYKNHIIQENNLRFPSERELMSEDIVFNIDYFQYANGGCVISSTEYGYRYRQDASSSLTIAYRSDRFASTMKLFEYLHNKMTQLGYGEDTLLRVDRNLFVNLVGCISQEGMNVVPKAEALKHIKDICQNRELNEVIEKYPVNELGDVTPKIGTY</sequence>